<keyword evidence="6 7" id="KW-0472">Membrane</keyword>
<dbReference type="PANTHER" id="PTHR13285:SF18">
    <property type="entry name" value="PROTEIN-CYSTEINE N-PALMITOYLTRANSFERASE RASP"/>
    <property type="match status" value="1"/>
</dbReference>
<feature type="transmembrane region" description="Helical" evidence="8">
    <location>
        <begin position="77"/>
        <end position="97"/>
    </location>
</feature>
<keyword evidence="7" id="KW-0808">Transferase</keyword>
<dbReference type="InterPro" id="IPR004299">
    <property type="entry name" value="MBOAT_fam"/>
</dbReference>
<comment type="subcellular location">
    <subcellularLocation>
        <location evidence="1">Cell membrane</location>
        <topology evidence="1">Multi-pass membrane protein</topology>
    </subcellularLocation>
</comment>
<accession>A0A6S6M6Z1</accession>
<dbReference type="InterPro" id="IPR051085">
    <property type="entry name" value="MB_O-acyltransferase"/>
</dbReference>
<evidence type="ECO:0000256" key="3">
    <source>
        <dbReference type="ARBA" id="ARBA00022475"/>
    </source>
</evidence>
<dbReference type="Pfam" id="PF03062">
    <property type="entry name" value="MBOAT"/>
    <property type="match status" value="1"/>
</dbReference>
<dbReference type="PIRSF" id="PIRSF500217">
    <property type="entry name" value="AlgI"/>
    <property type="match status" value="1"/>
</dbReference>
<evidence type="ECO:0000256" key="2">
    <source>
        <dbReference type="ARBA" id="ARBA00010323"/>
    </source>
</evidence>
<evidence type="ECO:0000256" key="6">
    <source>
        <dbReference type="ARBA" id="ARBA00023136"/>
    </source>
</evidence>
<proteinExistence type="inferred from homology"/>
<dbReference type="PIRSF" id="PIRSF016636">
    <property type="entry name" value="AlgI_DltB"/>
    <property type="match status" value="1"/>
</dbReference>
<keyword evidence="4 8" id="KW-0812">Transmembrane</keyword>
<evidence type="ECO:0000256" key="5">
    <source>
        <dbReference type="ARBA" id="ARBA00022989"/>
    </source>
</evidence>
<comment type="similarity">
    <text evidence="2 7">Belongs to the membrane-bound acyltransferase family.</text>
</comment>
<dbReference type="InterPro" id="IPR028362">
    <property type="entry name" value="AlgI"/>
</dbReference>
<protein>
    <submittedName>
        <fullName evidence="9">Probable poly(Beta-D-mannuronate) O-acetylase</fullName>
    </submittedName>
</protein>
<evidence type="ECO:0000313" key="10">
    <source>
        <dbReference type="Proteomes" id="UP000515472"/>
    </source>
</evidence>
<gene>
    <name evidence="9" type="ORF">GEOBRER4_n2464</name>
</gene>
<dbReference type="GO" id="GO:0016746">
    <property type="term" value="F:acyltransferase activity"/>
    <property type="evidence" value="ECO:0007669"/>
    <property type="project" value="UniProtKB-KW"/>
</dbReference>
<sequence>MSFASLPFILFCAACVAVFCVTPAKWRWLFLLATSYSFYATFKVPYLLLVLLMVTLICYGCGLLLQQTADPKRRLLLLWGGIAGNLSLLLWMRYLPFVSDNLNGALGLFSLDWRLPSAPQLVALGVSYYVFQGISYLVDVYLEVIEPERHLGYYALSLCFFPKLVQGPIERSGNLLWQLHELGRPSLEMLRSGVNLFIWGALKKVVVADRLAAYVDPVYGNVHGYHGLALLFATYLFALQIYFDFSGYTDMALGVGRLFGVRLTQNFNAPYLATSTADFWRRWHISFSSWILDYIFKPLQFSLRDWPRWGVPVALLTTFLISGLWHGPSWCFITWGGIHGVYLAAGVLSKKRRGAWSKRFGIGKSPWLTWWQRLVTFNMVCFSWVFFRATTIDDALYVAYSAVADLPQSLRPVLLPHQLQQLSLGKPAGELLFTLVLTAVVGFLGYWDLERRKKDPEAEELGFLQSLPLWGQGGAYGVILYLITICGVSAKGFIYQQF</sequence>
<dbReference type="RefSeq" id="WP_185242493.1">
    <property type="nucleotide sequence ID" value="NZ_AP023213.1"/>
</dbReference>
<dbReference type="PANTHER" id="PTHR13285">
    <property type="entry name" value="ACYLTRANSFERASE"/>
    <property type="match status" value="1"/>
</dbReference>
<dbReference type="EMBL" id="AP023213">
    <property type="protein sequence ID" value="BCG47626.1"/>
    <property type="molecule type" value="Genomic_DNA"/>
</dbReference>
<dbReference type="GO" id="GO:0005886">
    <property type="term" value="C:plasma membrane"/>
    <property type="evidence" value="ECO:0007669"/>
    <property type="project" value="UniProtKB-SubCell"/>
</dbReference>
<name>A0A6S6M6Z1_9BACT</name>
<keyword evidence="3 7" id="KW-1003">Cell membrane</keyword>
<feature type="transmembrane region" description="Helical" evidence="8">
    <location>
        <begin position="309"/>
        <end position="326"/>
    </location>
</feature>
<feature type="transmembrane region" description="Helical" evidence="8">
    <location>
        <begin position="332"/>
        <end position="349"/>
    </location>
</feature>
<evidence type="ECO:0000256" key="8">
    <source>
        <dbReference type="SAM" id="Phobius"/>
    </source>
</evidence>
<feature type="transmembrane region" description="Helical" evidence="8">
    <location>
        <begin position="44"/>
        <end position="65"/>
    </location>
</feature>
<evidence type="ECO:0000256" key="4">
    <source>
        <dbReference type="ARBA" id="ARBA00022692"/>
    </source>
</evidence>
<evidence type="ECO:0000313" key="9">
    <source>
        <dbReference type="EMBL" id="BCG47626.1"/>
    </source>
</evidence>
<dbReference type="KEGG" id="gbn:GEOBRER4_23760"/>
<feature type="transmembrane region" description="Helical" evidence="8">
    <location>
        <begin position="469"/>
        <end position="490"/>
    </location>
</feature>
<dbReference type="InterPro" id="IPR024194">
    <property type="entry name" value="Ac/AlaTfrase_AlgI/DltB"/>
</dbReference>
<feature type="transmembrane region" description="Helical" evidence="8">
    <location>
        <begin position="431"/>
        <end position="449"/>
    </location>
</feature>
<evidence type="ECO:0000256" key="1">
    <source>
        <dbReference type="ARBA" id="ARBA00004651"/>
    </source>
</evidence>
<keyword evidence="5 8" id="KW-1133">Transmembrane helix</keyword>
<organism evidence="9 10">
    <name type="scientific">Citrifermentans bremense</name>
    <dbReference type="NCBI Taxonomy" id="60035"/>
    <lineage>
        <taxon>Bacteria</taxon>
        <taxon>Pseudomonadati</taxon>
        <taxon>Thermodesulfobacteriota</taxon>
        <taxon>Desulfuromonadia</taxon>
        <taxon>Geobacterales</taxon>
        <taxon>Geobacteraceae</taxon>
        <taxon>Citrifermentans</taxon>
    </lineage>
</organism>
<evidence type="ECO:0000256" key="7">
    <source>
        <dbReference type="PIRNR" id="PIRNR016636"/>
    </source>
</evidence>
<dbReference type="GO" id="GO:0042121">
    <property type="term" value="P:alginic acid biosynthetic process"/>
    <property type="evidence" value="ECO:0007669"/>
    <property type="project" value="InterPro"/>
</dbReference>
<keyword evidence="10" id="KW-1185">Reference proteome</keyword>
<dbReference type="AlphaFoldDB" id="A0A6S6M6Z1"/>
<feature type="transmembrane region" description="Helical" evidence="8">
    <location>
        <begin position="224"/>
        <end position="243"/>
    </location>
</feature>
<reference evidence="9 10" key="1">
    <citation type="submission" date="2020-06" db="EMBL/GenBank/DDBJ databases">
        <title>Interaction of electrochemicaly active bacteria, Geobacter bremensis R4 on different carbon anode.</title>
        <authorList>
            <person name="Meng L."/>
            <person name="Yoshida N."/>
        </authorList>
    </citation>
    <scope>NUCLEOTIDE SEQUENCE [LARGE SCALE GENOMIC DNA]</scope>
    <source>
        <strain evidence="9 10">R4</strain>
    </source>
</reference>
<keyword evidence="7" id="KW-0012">Acyltransferase</keyword>
<dbReference type="Proteomes" id="UP000515472">
    <property type="component" value="Chromosome"/>
</dbReference>